<protein>
    <submittedName>
        <fullName evidence="4">Putative CoA-transferase</fullName>
    </submittedName>
</protein>
<name>A0A8H9IV59_9PSEU</name>
<organism evidence="4 5">
    <name type="scientific">Amycolatopsis bartoniae</name>
    <dbReference type="NCBI Taxonomy" id="941986"/>
    <lineage>
        <taxon>Bacteria</taxon>
        <taxon>Bacillati</taxon>
        <taxon>Actinomycetota</taxon>
        <taxon>Actinomycetes</taxon>
        <taxon>Pseudonocardiales</taxon>
        <taxon>Pseudonocardiaceae</taxon>
        <taxon>Amycolatopsis</taxon>
    </lineage>
</organism>
<evidence type="ECO:0000256" key="1">
    <source>
        <dbReference type="ARBA" id="ARBA00008383"/>
    </source>
</evidence>
<dbReference type="RefSeq" id="WP_145936362.1">
    <property type="nucleotide sequence ID" value="NZ_BNAV01000001.1"/>
</dbReference>
<evidence type="ECO:0000256" key="2">
    <source>
        <dbReference type="ARBA" id="ARBA00022679"/>
    </source>
</evidence>
<reference evidence="4" key="2">
    <citation type="submission" date="2020-09" db="EMBL/GenBank/DDBJ databases">
        <authorList>
            <person name="Sun Q."/>
            <person name="Zhou Y."/>
        </authorList>
    </citation>
    <scope>NUCLEOTIDE SEQUENCE</scope>
    <source>
        <strain evidence="4">CGMCC 4.7679</strain>
    </source>
</reference>
<feature type="region of interest" description="Disordered" evidence="3">
    <location>
        <begin position="36"/>
        <end position="57"/>
    </location>
</feature>
<dbReference type="AlphaFoldDB" id="A0A8H9IV59"/>
<dbReference type="Pfam" id="PF02515">
    <property type="entry name" value="CoA_transf_3"/>
    <property type="match status" value="2"/>
</dbReference>
<gene>
    <name evidence="4" type="ORF">GCM10017566_07670</name>
</gene>
<accession>A0A8H9IV59</accession>
<evidence type="ECO:0000313" key="4">
    <source>
        <dbReference type="EMBL" id="GHF36986.1"/>
    </source>
</evidence>
<dbReference type="InterPro" id="IPR003673">
    <property type="entry name" value="CoA-Trfase_fam_III"/>
</dbReference>
<evidence type="ECO:0000256" key="3">
    <source>
        <dbReference type="SAM" id="MobiDB-lite"/>
    </source>
</evidence>
<dbReference type="SUPFAM" id="SSF89796">
    <property type="entry name" value="CoA-transferase family III (CaiB/BaiF)"/>
    <property type="match status" value="2"/>
</dbReference>
<dbReference type="InterPro" id="IPR044855">
    <property type="entry name" value="CoA-Trfase_III_dom3_sf"/>
</dbReference>
<dbReference type="GO" id="GO:0016740">
    <property type="term" value="F:transferase activity"/>
    <property type="evidence" value="ECO:0007669"/>
    <property type="project" value="UniProtKB-KW"/>
</dbReference>
<comment type="similarity">
    <text evidence="1">Belongs to the CoA-transferase III family.</text>
</comment>
<dbReference type="InterPro" id="IPR050509">
    <property type="entry name" value="CoA-transferase_III"/>
</dbReference>
<keyword evidence="5" id="KW-1185">Reference proteome</keyword>
<dbReference type="Proteomes" id="UP000658656">
    <property type="component" value="Unassembled WGS sequence"/>
</dbReference>
<comment type="caution">
    <text evidence="4">The sequence shown here is derived from an EMBL/GenBank/DDBJ whole genome shotgun (WGS) entry which is preliminary data.</text>
</comment>
<sequence>MAFVDGVRVLDLSDERGLLAGRILADLGADVVQVEPPSGSSARLRAPHLRAPDGSPRPDASYLWEAYAANKRGIVADPDTRDGQELIRGLAAVADVVIETDGPAVQGPRGLDADELRALNPGLVYASVTAFGRTGPKAGYHAADLVVWAAGGPLDEHRDGDRPPVRISLPQAFLHAAADAAAGILLALRERDTSGAGQLVDVSAQASLGAATLGRVLADAVGDVNKDMAAGQALGAPRVDQSGSGSGTEAALKKWECRDGLVEFHIGVGPASGGFTNNFLRWMVAEGAPVERFAKLDFRTVPGLIESGEFTEADTAELRAAVAKHLATKTKAEIIEAAMAYKLLCVPIFDATDVRTSPQLAAREFFRTVGEGERARTLPGPFARIDADGYTLTRPAPLLGEHTREVLDEWLSAPPCPALRAVAETRRLPLEGLKVLDFSWVVAGPVIGRALADFGATVVRVESSTRIETARLMPPFHGGVFGPESSALYGTWNAGKLGVTLDLRSDAGRAVARDLARWADVVIESFSPGLMRRWGLDHETLRAEQPGLIVLSTSINGQTGPWSALAGYGNIGASLSGYQSIVGWPDRPAFGPYGPYTDYVGPRFSLAALLAALRRRDATGEGCYLDVSQVEAGVWFQAPEIADNADNGTVVTRMGNADREHAPHGVFPVLPDEHAYQGRRYVAIAVTTDAQWRALAAAIGRQDLLGDPALGSAAGRLARAGELEEAVAEWTSTRHAADVEAALQAAGVPAHVSASSADFCSDPQLAHRGHLVRLPHPLHGETTVEGPRYLLSDTPGVVRRAAPTFGQDNEKVLGELLGYDDERIKALVEQGVMK</sequence>
<dbReference type="PANTHER" id="PTHR48228:SF6">
    <property type="entry name" value="L-CARNITINE COA-TRANSFERASE"/>
    <property type="match status" value="1"/>
</dbReference>
<reference evidence="4" key="1">
    <citation type="journal article" date="2014" name="Int. J. Syst. Evol. Microbiol.">
        <title>Complete genome sequence of Corynebacterium casei LMG S-19264T (=DSM 44701T), isolated from a smear-ripened cheese.</title>
        <authorList>
            <consortium name="US DOE Joint Genome Institute (JGI-PGF)"/>
            <person name="Walter F."/>
            <person name="Albersmeier A."/>
            <person name="Kalinowski J."/>
            <person name="Ruckert C."/>
        </authorList>
    </citation>
    <scope>NUCLEOTIDE SEQUENCE</scope>
    <source>
        <strain evidence="4">CGMCC 4.7679</strain>
    </source>
</reference>
<dbReference type="Gene3D" id="3.30.1540.10">
    <property type="entry name" value="formyl-coa transferase, domain 3"/>
    <property type="match status" value="2"/>
</dbReference>
<dbReference type="InterPro" id="IPR023606">
    <property type="entry name" value="CoA-Trfase_III_dom_1_sf"/>
</dbReference>
<dbReference type="EMBL" id="BNAV01000001">
    <property type="protein sequence ID" value="GHF36986.1"/>
    <property type="molecule type" value="Genomic_DNA"/>
</dbReference>
<proteinExistence type="inferred from homology"/>
<evidence type="ECO:0000313" key="5">
    <source>
        <dbReference type="Proteomes" id="UP000658656"/>
    </source>
</evidence>
<dbReference type="PANTHER" id="PTHR48228">
    <property type="entry name" value="SUCCINYL-COA--D-CITRAMALATE COA-TRANSFERASE"/>
    <property type="match status" value="1"/>
</dbReference>
<keyword evidence="2 4" id="KW-0808">Transferase</keyword>
<dbReference type="Gene3D" id="3.40.50.10540">
    <property type="entry name" value="Crotonobetainyl-coa:carnitine coa-transferase, domain 1"/>
    <property type="match status" value="2"/>
</dbReference>
<dbReference type="OrthoDB" id="9797653at2"/>